<dbReference type="GO" id="GO:0015179">
    <property type="term" value="F:L-amino acid transmembrane transporter activity"/>
    <property type="evidence" value="ECO:0007669"/>
    <property type="project" value="TreeGrafter"/>
</dbReference>
<dbReference type="Pfam" id="PF01490">
    <property type="entry name" value="Aa_trans"/>
    <property type="match status" value="1"/>
</dbReference>
<feature type="transmembrane region" description="Helical" evidence="6">
    <location>
        <begin position="106"/>
        <end position="130"/>
    </location>
</feature>
<keyword evidence="4 6" id="KW-0472">Membrane</keyword>
<feature type="transmembrane region" description="Helical" evidence="6">
    <location>
        <begin position="523"/>
        <end position="545"/>
    </location>
</feature>
<evidence type="ECO:0000256" key="5">
    <source>
        <dbReference type="SAM" id="MobiDB-lite"/>
    </source>
</evidence>
<feature type="transmembrane region" description="Helical" evidence="6">
    <location>
        <begin position="489"/>
        <end position="511"/>
    </location>
</feature>
<dbReference type="OrthoDB" id="1684102at2759"/>
<feature type="compositionally biased region" description="Basic and acidic residues" evidence="5">
    <location>
        <begin position="1"/>
        <end position="14"/>
    </location>
</feature>
<comment type="subcellular location">
    <subcellularLocation>
        <location evidence="1">Membrane</location>
        <topology evidence="1">Multi-pass membrane protein</topology>
    </subcellularLocation>
</comment>
<feature type="region of interest" description="Disordered" evidence="5">
    <location>
        <begin position="1"/>
        <end position="37"/>
    </location>
</feature>
<evidence type="ECO:0000256" key="4">
    <source>
        <dbReference type="ARBA" id="ARBA00023136"/>
    </source>
</evidence>
<feature type="transmembrane region" description="Helical" evidence="6">
    <location>
        <begin position="151"/>
        <end position="171"/>
    </location>
</feature>
<dbReference type="InterPro" id="IPR013057">
    <property type="entry name" value="AA_transpt_TM"/>
</dbReference>
<feature type="transmembrane region" description="Helical" evidence="6">
    <location>
        <begin position="191"/>
        <end position="209"/>
    </location>
</feature>
<organism evidence="8">
    <name type="scientific">Cryptosporidium hominis</name>
    <dbReference type="NCBI Taxonomy" id="237895"/>
    <lineage>
        <taxon>Eukaryota</taxon>
        <taxon>Sar</taxon>
        <taxon>Alveolata</taxon>
        <taxon>Apicomplexa</taxon>
        <taxon>Conoidasida</taxon>
        <taxon>Coccidia</taxon>
        <taxon>Eucoccidiorida</taxon>
        <taxon>Eimeriorina</taxon>
        <taxon>Cryptosporidiidae</taxon>
        <taxon>Cryptosporidium</taxon>
    </lineage>
</organism>
<feature type="transmembrane region" description="Helical" evidence="6">
    <location>
        <begin position="336"/>
        <end position="362"/>
    </location>
</feature>
<feature type="transmembrane region" description="Helical" evidence="6">
    <location>
        <begin position="299"/>
        <end position="324"/>
    </location>
</feature>
<gene>
    <name evidence="8" type="ORF">CHUDEA4_4450</name>
</gene>
<dbReference type="VEuPathDB" id="CryptoDB:CHUDEA4_4450"/>
<feature type="transmembrane region" description="Helical" evidence="6">
    <location>
        <begin position="78"/>
        <end position="100"/>
    </location>
</feature>
<accession>A0A0S4THB9</accession>
<evidence type="ECO:0000313" key="8">
    <source>
        <dbReference type="EMBL" id="CUV05927.1"/>
    </source>
</evidence>
<name>A0A0S4THB9_CRYHO</name>
<feature type="transmembrane region" description="Helical" evidence="6">
    <location>
        <begin position="221"/>
        <end position="242"/>
    </location>
</feature>
<dbReference type="VEuPathDB" id="CryptoDB:GY17_00003406"/>
<reference evidence="8" key="1">
    <citation type="submission" date="2015-08" db="EMBL/GenBank/DDBJ databases">
        <authorList>
            <person name="Babu N.S."/>
            <person name="Beckwith C.J."/>
            <person name="Beseler K.G."/>
            <person name="Brison A."/>
            <person name="Carone J.V."/>
            <person name="Caskin T.P."/>
            <person name="Diamond M."/>
            <person name="Durham M.E."/>
            <person name="Foxe J.M."/>
            <person name="Go M."/>
            <person name="Henderson B.A."/>
            <person name="Jones I.B."/>
            <person name="McGettigan J.A."/>
            <person name="Micheletti S.J."/>
            <person name="Nasrallah M.E."/>
            <person name="Ortiz D."/>
            <person name="Piller C.R."/>
            <person name="Privatt S.R."/>
            <person name="Schneider S.L."/>
            <person name="Sharp S."/>
            <person name="Smith T.C."/>
            <person name="Stanton J.D."/>
            <person name="Ullery H.E."/>
            <person name="Wilson R.J."/>
            <person name="Serrano M.G."/>
            <person name="Buck G."/>
            <person name="Lee V."/>
            <person name="Wang Y."/>
            <person name="Carvalho R."/>
            <person name="Voegtly L."/>
            <person name="Shi R."/>
            <person name="Duckworth R."/>
            <person name="Johnson A."/>
            <person name="Loviza R."/>
            <person name="Walstead R."/>
            <person name="Shah Z."/>
            <person name="Kiflezghi M."/>
            <person name="Wade K."/>
            <person name="Ball S.L."/>
            <person name="Bradley K.W."/>
            <person name="Asai D.J."/>
            <person name="Bowman C.A."/>
            <person name="Russell D.A."/>
            <person name="Pope W.H."/>
            <person name="Jacobs-Sera D."/>
            <person name="Hendrix R.W."/>
            <person name="Hatfull G.F."/>
        </authorList>
    </citation>
    <scope>NUCLEOTIDE SEQUENCE [LARGE SCALE GENOMIC DNA]</scope>
</reference>
<feature type="transmembrane region" description="Helical" evidence="6">
    <location>
        <begin position="262"/>
        <end position="287"/>
    </location>
</feature>
<feature type="domain" description="Amino acid transporter transmembrane" evidence="7">
    <location>
        <begin position="77"/>
        <end position="545"/>
    </location>
</feature>
<feature type="transmembrane region" description="Helical" evidence="6">
    <location>
        <begin position="462"/>
        <end position="483"/>
    </location>
</feature>
<proteinExistence type="predicted"/>
<evidence type="ECO:0000256" key="3">
    <source>
        <dbReference type="ARBA" id="ARBA00022989"/>
    </source>
</evidence>
<keyword evidence="3 6" id="KW-1133">Transmembrane helix</keyword>
<dbReference type="PANTHER" id="PTHR22950">
    <property type="entry name" value="AMINO ACID TRANSPORTER"/>
    <property type="match status" value="1"/>
</dbReference>
<keyword evidence="2 6" id="KW-0812">Transmembrane</keyword>
<evidence type="ECO:0000256" key="6">
    <source>
        <dbReference type="SAM" id="Phobius"/>
    </source>
</evidence>
<protein>
    <recommendedName>
        <fullName evidence="7">Amino acid transporter transmembrane domain-containing protein</fullName>
    </recommendedName>
</protein>
<dbReference type="VEuPathDB" id="CryptoDB:Chro.40505"/>
<dbReference type="Proteomes" id="UP000199752">
    <property type="component" value="Chromosome 4"/>
</dbReference>
<evidence type="ECO:0000259" key="7">
    <source>
        <dbReference type="Pfam" id="PF01490"/>
    </source>
</evidence>
<dbReference type="EMBL" id="LN877950">
    <property type="protein sequence ID" value="CUV05927.1"/>
    <property type="molecule type" value="Genomic_DNA"/>
</dbReference>
<evidence type="ECO:0000256" key="2">
    <source>
        <dbReference type="ARBA" id="ARBA00022692"/>
    </source>
</evidence>
<dbReference type="GO" id="GO:0016020">
    <property type="term" value="C:membrane"/>
    <property type="evidence" value="ECO:0007669"/>
    <property type="project" value="UniProtKB-SubCell"/>
</dbReference>
<dbReference type="VEuPathDB" id="CryptoDB:ChTU502y2012_422g0140"/>
<sequence>MHIELKNRNSKNEGDLESNTNETKEDSSIFDSQKCGSYKSSSLNSAIIISSNSDNQNYGEKRVVEVPLKESEIWIQMLIGFVTVVKATVGTGILFAPFAIVNSGYVLSIVLILIYWLLNVICTILMFKCADEVNDTYSGIASAAMGKSGRILADVSITFTQLSFCAVFVTFVTKAIQNVISGIHDCAPAYIEYGTALITFIQLILYIPMSCFGRIQSLGPAMIMANIALLIGLVTVFAYSALELASNISNNTMAKLSDFTDLESIAGLVGTAAFLWVSGPVVVSYYVSIADYNARRRFTWVYVVAITFVFMLATSFAFVSAFGYGENTFSTITLNLPITAGAMSGQIFFAISILLSFPLMIFPVKEIFTKYIDNYWKKHNKNKILEFITPAEQVRQLSIQKTSSKLNTPIISQTNSPGKENLSPNSINSKLGSKILLRQPSGSISFTIDNSNNKLSNYFVKAAPSAIVIILSIICCMIGFFLINSLGNFVNLVGGLFCVPISIILPALFHLTLFKQQISLPAFILDIFLIISGIITSIVVIWYTFVSWSVTNESICNIKH</sequence>
<evidence type="ECO:0000256" key="1">
    <source>
        <dbReference type="ARBA" id="ARBA00004141"/>
    </source>
</evidence>
<dbReference type="AlphaFoldDB" id="A0A0S4THB9"/>